<organism evidence="2 3">
    <name type="scientific">Aspergillus brasiliensis (strain CBS 101740 / IMI 381727 / IBT 21946)</name>
    <dbReference type="NCBI Taxonomy" id="767769"/>
    <lineage>
        <taxon>Eukaryota</taxon>
        <taxon>Fungi</taxon>
        <taxon>Dikarya</taxon>
        <taxon>Ascomycota</taxon>
        <taxon>Pezizomycotina</taxon>
        <taxon>Eurotiomycetes</taxon>
        <taxon>Eurotiomycetidae</taxon>
        <taxon>Eurotiales</taxon>
        <taxon>Aspergillaceae</taxon>
        <taxon>Aspergillus</taxon>
        <taxon>Aspergillus subgen. Circumdati</taxon>
    </lineage>
</organism>
<protein>
    <submittedName>
        <fullName evidence="2">Uncharacterized protein</fullName>
    </submittedName>
</protein>
<proteinExistence type="predicted"/>
<evidence type="ECO:0000313" key="3">
    <source>
        <dbReference type="Proteomes" id="UP000184499"/>
    </source>
</evidence>
<dbReference type="GeneID" id="93575021"/>
<name>A0A1L9UDK9_ASPBC</name>
<dbReference type="RefSeq" id="XP_067476993.1">
    <property type="nucleotide sequence ID" value="XM_067622533.1"/>
</dbReference>
<reference evidence="3" key="1">
    <citation type="journal article" date="2017" name="Genome Biol.">
        <title>Comparative genomics reveals high biological diversity and specific adaptations in the industrially and medically important fungal genus Aspergillus.</title>
        <authorList>
            <person name="de Vries R.P."/>
            <person name="Riley R."/>
            <person name="Wiebenga A."/>
            <person name="Aguilar-Osorio G."/>
            <person name="Amillis S."/>
            <person name="Uchima C.A."/>
            <person name="Anderluh G."/>
            <person name="Asadollahi M."/>
            <person name="Askin M."/>
            <person name="Barry K."/>
            <person name="Battaglia E."/>
            <person name="Bayram O."/>
            <person name="Benocci T."/>
            <person name="Braus-Stromeyer S.A."/>
            <person name="Caldana C."/>
            <person name="Canovas D."/>
            <person name="Cerqueira G.C."/>
            <person name="Chen F."/>
            <person name="Chen W."/>
            <person name="Choi C."/>
            <person name="Clum A."/>
            <person name="Dos Santos R.A."/>
            <person name="Damasio A.R."/>
            <person name="Diallinas G."/>
            <person name="Emri T."/>
            <person name="Fekete E."/>
            <person name="Flipphi M."/>
            <person name="Freyberg S."/>
            <person name="Gallo A."/>
            <person name="Gournas C."/>
            <person name="Habgood R."/>
            <person name="Hainaut M."/>
            <person name="Harispe M.L."/>
            <person name="Henrissat B."/>
            <person name="Hilden K.S."/>
            <person name="Hope R."/>
            <person name="Hossain A."/>
            <person name="Karabika E."/>
            <person name="Karaffa L."/>
            <person name="Karanyi Z."/>
            <person name="Krasevec N."/>
            <person name="Kuo A."/>
            <person name="Kusch H."/>
            <person name="LaButti K."/>
            <person name="Lagendijk E.L."/>
            <person name="Lapidus A."/>
            <person name="Levasseur A."/>
            <person name="Lindquist E."/>
            <person name="Lipzen A."/>
            <person name="Logrieco A.F."/>
            <person name="MacCabe A."/>
            <person name="Maekelae M.R."/>
            <person name="Malavazi I."/>
            <person name="Melin P."/>
            <person name="Meyer V."/>
            <person name="Mielnichuk N."/>
            <person name="Miskei M."/>
            <person name="Molnar A.P."/>
            <person name="Mule G."/>
            <person name="Ngan C.Y."/>
            <person name="Orejas M."/>
            <person name="Orosz E."/>
            <person name="Ouedraogo J.P."/>
            <person name="Overkamp K.M."/>
            <person name="Park H.-S."/>
            <person name="Perrone G."/>
            <person name="Piumi F."/>
            <person name="Punt P.J."/>
            <person name="Ram A.F."/>
            <person name="Ramon A."/>
            <person name="Rauscher S."/>
            <person name="Record E."/>
            <person name="Riano-Pachon D.M."/>
            <person name="Robert V."/>
            <person name="Roehrig J."/>
            <person name="Ruller R."/>
            <person name="Salamov A."/>
            <person name="Salih N.S."/>
            <person name="Samson R.A."/>
            <person name="Sandor E."/>
            <person name="Sanguinetti M."/>
            <person name="Schuetze T."/>
            <person name="Sepcic K."/>
            <person name="Shelest E."/>
            <person name="Sherlock G."/>
            <person name="Sophianopoulou V."/>
            <person name="Squina F.M."/>
            <person name="Sun H."/>
            <person name="Susca A."/>
            <person name="Todd R.B."/>
            <person name="Tsang A."/>
            <person name="Unkles S.E."/>
            <person name="van de Wiele N."/>
            <person name="van Rossen-Uffink D."/>
            <person name="Oliveira J.V."/>
            <person name="Vesth T.C."/>
            <person name="Visser J."/>
            <person name="Yu J.-H."/>
            <person name="Zhou M."/>
            <person name="Andersen M.R."/>
            <person name="Archer D.B."/>
            <person name="Baker S.E."/>
            <person name="Benoit I."/>
            <person name="Brakhage A.A."/>
            <person name="Braus G.H."/>
            <person name="Fischer R."/>
            <person name="Frisvad J.C."/>
            <person name="Goldman G.H."/>
            <person name="Houbraken J."/>
            <person name="Oakley B."/>
            <person name="Pocsi I."/>
            <person name="Scazzocchio C."/>
            <person name="Seiboth B."/>
            <person name="vanKuyk P.A."/>
            <person name="Wortman J."/>
            <person name="Dyer P.S."/>
            <person name="Grigoriev I.V."/>
        </authorList>
    </citation>
    <scope>NUCLEOTIDE SEQUENCE [LARGE SCALE GENOMIC DNA]</scope>
    <source>
        <strain evidence="3">CBS 101740 / IMI 381727 / IBT 21946</strain>
    </source>
</reference>
<evidence type="ECO:0000313" key="2">
    <source>
        <dbReference type="EMBL" id="OJJ69744.1"/>
    </source>
</evidence>
<gene>
    <name evidence="2" type="ORF">ASPBRDRAFT_286076</name>
</gene>
<dbReference type="AlphaFoldDB" id="A0A1L9UDK9"/>
<sequence length="115" mass="12924">MVSSSPAMPSFASPIGTVLTSWGPIVVHLAAWIDRQRQGLFHSVLIHRREITLSPSPQVPLKLFIYPLYRQQAAVLLVDPFCVCFSCGASLFYVNLPSFSMRHNYSYWIVSPRVG</sequence>
<keyword evidence="1" id="KW-1133">Transmembrane helix</keyword>
<evidence type="ECO:0000256" key="1">
    <source>
        <dbReference type="SAM" id="Phobius"/>
    </source>
</evidence>
<dbReference type="EMBL" id="KV878688">
    <property type="protein sequence ID" value="OJJ69744.1"/>
    <property type="molecule type" value="Genomic_DNA"/>
</dbReference>
<accession>A0A1L9UDK9</accession>
<keyword evidence="1" id="KW-0472">Membrane</keyword>
<feature type="transmembrane region" description="Helical" evidence="1">
    <location>
        <begin position="12"/>
        <end position="33"/>
    </location>
</feature>
<dbReference type="VEuPathDB" id="FungiDB:ASPBRDRAFT_286076"/>
<feature type="transmembrane region" description="Helical" evidence="1">
    <location>
        <begin position="73"/>
        <end position="94"/>
    </location>
</feature>
<keyword evidence="3" id="KW-1185">Reference proteome</keyword>
<dbReference type="Proteomes" id="UP000184499">
    <property type="component" value="Unassembled WGS sequence"/>
</dbReference>
<keyword evidence="1" id="KW-0812">Transmembrane</keyword>